<protein>
    <submittedName>
        <fullName evidence="3">Putative transposase</fullName>
    </submittedName>
</protein>
<dbReference type="Pfam" id="PF00665">
    <property type="entry name" value="rve"/>
    <property type="match status" value="1"/>
</dbReference>
<evidence type="ECO:0000313" key="4">
    <source>
        <dbReference type="Proteomes" id="UP000539111"/>
    </source>
</evidence>
<dbReference type="SUPFAM" id="SSF53098">
    <property type="entry name" value="Ribonuclease H-like"/>
    <property type="match status" value="1"/>
</dbReference>
<dbReference type="Pfam" id="PF13276">
    <property type="entry name" value="HTH_21"/>
    <property type="match status" value="1"/>
</dbReference>
<name>A0A7Z0D389_9MICO</name>
<dbReference type="InterPro" id="IPR025948">
    <property type="entry name" value="HTH-like_dom"/>
</dbReference>
<dbReference type="PANTHER" id="PTHR46889">
    <property type="entry name" value="TRANSPOSASE INSF FOR INSERTION SEQUENCE IS3B-RELATED"/>
    <property type="match status" value="1"/>
</dbReference>
<dbReference type="NCBIfam" id="NF033516">
    <property type="entry name" value="transpos_IS3"/>
    <property type="match status" value="1"/>
</dbReference>
<dbReference type="InterPro" id="IPR001584">
    <property type="entry name" value="Integrase_cat-core"/>
</dbReference>
<dbReference type="EMBL" id="JACBZP010000001">
    <property type="protein sequence ID" value="NYI68026.1"/>
    <property type="molecule type" value="Genomic_DNA"/>
</dbReference>
<dbReference type="GO" id="GO:0015074">
    <property type="term" value="P:DNA integration"/>
    <property type="evidence" value="ECO:0007669"/>
    <property type="project" value="InterPro"/>
</dbReference>
<comment type="caution">
    <text evidence="3">The sequence shown here is derived from an EMBL/GenBank/DDBJ whole genome shotgun (WGS) entry which is preliminary data.</text>
</comment>
<dbReference type="Gene3D" id="3.30.420.10">
    <property type="entry name" value="Ribonuclease H-like superfamily/Ribonuclease H"/>
    <property type="match status" value="1"/>
</dbReference>
<comment type="function">
    <text evidence="1">Involved in the transposition of the insertion sequence.</text>
</comment>
<feature type="domain" description="Integrase catalytic" evidence="2">
    <location>
        <begin position="109"/>
        <end position="269"/>
    </location>
</feature>
<gene>
    <name evidence="3" type="ORF">BJY26_002332</name>
</gene>
<dbReference type="InterPro" id="IPR050900">
    <property type="entry name" value="Transposase_IS3/IS150/IS904"/>
</dbReference>
<accession>A0A7Z0D389</accession>
<sequence length="275" mass="32037">MIDPGEKLSVVRQCELLDVARSSYYYRHRPVPDGDLDVMGRIDAIHLERPFLGSRRIADELTDDGLPINRKRVQRLMRTMGITALYPKPRTSRPAPGHRVYPYLLRGLTIDRPGQVWSTDITYVPMAHGFLYLVAVMDWYSRKVLAWRLSNTMEAGFCVDALTEALGNHGPPEIFNTDQGAQFTSDDFTGVLTDHGVRISMDGRRRWVDNVFIERLWRSVKYEEIYLKAYDNGIQARQSLEAYFRYYNRRRRHQSLDRTTPDQMYYQDQPLPQAA</sequence>
<dbReference type="InterPro" id="IPR012337">
    <property type="entry name" value="RNaseH-like_sf"/>
</dbReference>
<reference evidence="3 4" key="1">
    <citation type="submission" date="2020-07" db="EMBL/GenBank/DDBJ databases">
        <title>Sequencing the genomes of 1000 actinobacteria strains.</title>
        <authorList>
            <person name="Klenk H.-P."/>
        </authorList>
    </citation>
    <scope>NUCLEOTIDE SEQUENCE [LARGE SCALE GENOMIC DNA]</scope>
    <source>
        <strain evidence="3 4">DSM 26341</strain>
    </source>
</reference>
<dbReference type="AlphaFoldDB" id="A0A7Z0D389"/>
<dbReference type="InterPro" id="IPR048020">
    <property type="entry name" value="Transpos_IS3"/>
</dbReference>
<dbReference type="GO" id="GO:0003676">
    <property type="term" value="F:nucleic acid binding"/>
    <property type="evidence" value="ECO:0007669"/>
    <property type="project" value="InterPro"/>
</dbReference>
<dbReference type="Proteomes" id="UP000539111">
    <property type="component" value="Unassembled WGS sequence"/>
</dbReference>
<dbReference type="PANTHER" id="PTHR46889:SF7">
    <property type="entry name" value="TRANSPOSASE FOR INSERTION SEQUENCE ELEMENT IS904"/>
    <property type="match status" value="1"/>
</dbReference>
<dbReference type="InterPro" id="IPR036397">
    <property type="entry name" value="RNaseH_sf"/>
</dbReference>
<dbReference type="PROSITE" id="PS50994">
    <property type="entry name" value="INTEGRASE"/>
    <property type="match status" value="1"/>
</dbReference>
<organism evidence="3 4">
    <name type="scientific">Spelaeicoccus albus</name>
    <dbReference type="NCBI Taxonomy" id="1280376"/>
    <lineage>
        <taxon>Bacteria</taxon>
        <taxon>Bacillati</taxon>
        <taxon>Actinomycetota</taxon>
        <taxon>Actinomycetes</taxon>
        <taxon>Micrococcales</taxon>
        <taxon>Brevibacteriaceae</taxon>
        <taxon>Spelaeicoccus</taxon>
    </lineage>
</organism>
<evidence type="ECO:0000259" key="2">
    <source>
        <dbReference type="PROSITE" id="PS50994"/>
    </source>
</evidence>
<evidence type="ECO:0000313" key="3">
    <source>
        <dbReference type="EMBL" id="NYI68026.1"/>
    </source>
</evidence>
<proteinExistence type="predicted"/>
<evidence type="ECO:0000256" key="1">
    <source>
        <dbReference type="ARBA" id="ARBA00002286"/>
    </source>
</evidence>
<keyword evidence="4" id="KW-1185">Reference proteome</keyword>